<organism evidence="3 4">
    <name type="scientific">Crossiella cryophila</name>
    <dbReference type="NCBI Taxonomy" id="43355"/>
    <lineage>
        <taxon>Bacteria</taxon>
        <taxon>Bacillati</taxon>
        <taxon>Actinomycetota</taxon>
        <taxon>Actinomycetes</taxon>
        <taxon>Pseudonocardiales</taxon>
        <taxon>Pseudonocardiaceae</taxon>
        <taxon>Crossiella</taxon>
    </lineage>
</organism>
<proteinExistence type="predicted"/>
<dbReference type="GO" id="GO:0003677">
    <property type="term" value="F:DNA binding"/>
    <property type="evidence" value="ECO:0007669"/>
    <property type="project" value="InterPro"/>
</dbReference>
<dbReference type="Gene3D" id="1.10.10.10">
    <property type="entry name" value="Winged helix-like DNA-binding domain superfamily/Winged helix DNA-binding domain"/>
    <property type="match status" value="1"/>
</dbReference>
<dbReference type="SMART" id="SM00091">
    <property type="entry name" value="PAS"/>
    <property type="match status" value="3"/>
</dbReference>
<evidence type="ECO:0000259" key="2">
    <source>
        <dbReference type="PROSITE" id="PS50112"/>
    </source>
</evidence>
<gene>
    <name evidence="3" type="ORF">HNR67_006702</name>
</gene>
<keyword evidence="4" id="KW-1185">Reference proteome</keyword>
<dbReference type="Pfam" id="PF08448">
    <property type="entry name" value="PAS_4"/>
    <property type="match status" value="2"/>
</dbReference>
<dbReference type="InterPro" id="IPR036388">
    <property type="entry name" value="WH-like_DNA-bd_sf"/>
</dbReference>
<dbReference type="PANTHER" id="PTHR44757">
    <property type="entry name" value="DIGUANYLATE CYCLASE DGCP"/>
    <property type="match status" value="1"/>
</dbReference>
<dbReference type="SMART" id="SM00421">
    <property type="entry name" value="HTH_LUXR"/>
    <property type="match status" value="1"/>
</dbReference>
<dbReference type="Proteomes" id="UP000533598">
    <property type="component" value="Unassembled WGS sequence"/>
</dbReference>
<dbReference type="NCBIfam" id="TIGR00229">
    <property type="entry name" value="sensory_box"/>
    <property type="match status" value="2"/>
</dbReference>
<feature type="domain" description="HTH luxR-type" evidence="1">
    <location>
        <begin position="379"/>
        <end position="444"/>
    </location>
</feature>
<dbReference type="Gene3D" id="3.30.450.20">
    <property type="entry name" value="PAS domain"/>
    <property type="match status" value="3"/>
</dbReference>
<dbReference type="InterPro" id="IPR000792">
    <property type="entry name" value="Tscrpt_reg_LuxR_C"/>
</dbReference>
<feature type="domain" description="PAS" evidence="2">
    <location>
        <begin position="25"/>
        <end position="60"/>
    </location>
</feature>
<sequence>MSDPLSRLGLAELLAASGALASLRDRTGRFTWASPSYRELIGAGEAEIAGRTLADWLGPELAAPVDAEDERVWRTGEPVRWRPSDPVPTALPGRSGRQVWLAGHKLLLHPADGEPLLGMVAVDVGDWLADRAALAAAEQRLAQFVAHVPVLAMITDAQHRYVWFGDAGHRLLDRPVGEVVGRTVPEVLPPDLAEQSVEQNAAVLLSGAARQVRMRTEQDGREIEWSGYRFPLPQPQGPPHVGTILFDVTEFRTAQRDAALWRNRFLALLDRISVPAAVCLPDGTLSMLNPEFAALLGSSPGRLHGTVLTTLMQARDQEKHDRLMREFASGARGRRRLAVRWKPRRGSVERTGELTLQLVKDVETGLLLTLAADPEQPPPAEVSPEISSREAEIITRVAAGDTTAAIAAAVGLTPDGVTYHVTRLCQRFDAANRTALVARAYATGVLDASVWPPALRENGVAHA</sequence>
<dbReference type="InterPro" id="IPR013656">
    <property type="entry name" value="PAS_4"/>
</dbReference>
<evidence type="ECO:0000313" key="3">
    <source>
        <dbReference type="EMBL" id="MBB4680584.1"/>
    </source>
</evidence>
<dbReference type="AlphaFoldDB" id="A0A7W7CJH0"/>
<dbReference type="GO" id="GO:0006355">
    <property type="term" value="P:regulation of DNA-templated transcription"/>
    <property type="evidence" value="ECO:0007669"/>
    <property type="project" value="InterPro"/>
</dbReference>
<dbReference type="InterPro" id="IPR035965">
    <property type="entry name" value="PAS-like_dom_sf"/>
</dbReference>
<dbReference type="SUPFAM" id="SSF46894">
    <property type="entry name" value="C-terminal effector domain of the bipartite response regulators"/>
    <property type="match status" value="1"/>
</dbReference>
<evidence type="ECO:0000259" key="1">
    <source>
        <dbReference type="PROSITE" id="PS50043"/>
    </source>
</evidence>
<reference evidence="3 4" key="1">
    <citation type="submission" date="2020-08" db="EMBL/GenBank/DDBJ databases">
        <title>Sequencing the genomes of 1000 actinobacteria strains.</title>
        <authorList>
            <person name="Klenk H.-P."/>
        </authorList>
    </citation>
    <scope>NUCLEOTIDE SEQUENCE [LARGE SCALE GENOMIC DNA]</scope>
    <source>
        <strain evidence="3 4">DSM 44230</strain>
    </source>
</reference>
<dbReference type="PANTHER" id="PTHR44757:SF2">
    <property type="entry name" value="BIOFILM ARCHITECTURE MAINTENANCE PROTEIN MBAA"/>
    <property type="match status" value="1"/>
</dbReference>
<dbReference type="InterPro" id="IPR000014">
    <property type="entry name" value="PAS"/>
</dbReference>
<name>A0A7W7CJH0_9PSEU</name>
<dbReference type="PROSITE" id="PS50112">
    <property type="entry name" value="PAS"/>
    <property type="match status" value="1"/>
</dbReference>
<dbReference type="InterPro" id="IPR016032">
    <property type="entry name" value="Sig_transdc_resp-reg_C-effctor"/>
</dbReference>
<dbReference type="Pfam" id="PF13426">
    <property type="entry name" value="PAS_9"/>
    <property type="match status" value="1"/>
</dbReference>
<dbReference type="EMBL" id="JACHMH010000001">
    <property type="protein sequence ID" value="MBB4680584.1"/>
    <property type="molecule type" value="Genomic_DNA"/>
</dbReference>
<evidence type="ECO:0000313" key="4">
    <source>
        <dbReference type="Proteomes" id="UP000533598"/>
    </source>
</evidence>
<dbReference type="InterPro" id="IPR052155">
    <property type="entry name" value="Biofilm_reg_signaling"/>
</dbReference>
<dbReference type="Pfam" id="PF00196">
    <property type="entry name" value="GerE"/>
    <property type="match status" value="1"/>
</dbReference>
<dbReference type="SUPFAM" id="SSF55785">
    <property type="entry name" value="PYP-like sensor domain (PAS domain)"/>
    <property type="match status" value="3"/>
</dbReference>
<accession>A0A7W7CJH0</accession>
<protein>
    <submittedName>
        <fullName evidence="3">PAS domain S-box-containing protein</fullName>
    </submittedName>
</protein>
<comment type="caution">
    <text evidence="3">The sequence shown here is derived from an EMBL/GenBank/DDBJ whole genome shotgun (WGS) entry which is preliminary data.</text>
</comment>
<dbReference type="RefSeq" id="WP_185006502.1">
    <property type="nucleotide sequence ID" value="NZ_BAAAUI010000005.1"/>
</dbReference>
<dbReference type="CDD" id="cd00130">
    <property type="entry name" value="PAS"/>
    <property type="match status" value="1"/>
</dbReference>
<dbReference type="PROSITE" id="PS50043">
    <property type="entry name" value="HTH_LUXR_2"/>
    <property type="match status" value="1"/>
</dbReference>